<protein>
    <submittedName>
        <fullName evidence="2">Uncharacterized protein</fullName>
    </submittedName>
</protein>
<sequence length="71" mass="8296">MVYCAIYFEAGDFSLQLLFILTSKKHIVIVLVLAPTALKVWFILKFPFFIYLSKHFSHVTLDTEIDERENA</sequence>
<proteinExistence type="predicted"/>
<dbReference type="Proteomes" id="UP000002973">
    <property type="component" value="Unassembled WGS sequence"/>
</dbReference>
<keyword evidence="1" id="KW-1133">Transmembrane helix</keyword>
<evidence type="ECO:0000256" key="1">
    <source>
        <dbReference type="SAM" id="Phobius"/>
    </source>
</evidence>
<dbReference type="EMBL" id="AECT01000037">
    <property type="protein sequence ID" value="EFU21865.1"/>
    <property type="molecule type" value="Genomic_DNA"/>
</dbReference>
<keyword evidence="1" id="KW-0472">Membrane</keyword>
<organism evidence="2 3">
    <name type="scientific">Streptococcus anginosus F0211</name>
    <dbReference type="NCBI Taxonomy" id="706437"/>
    <lineage>
        <taxon>Bacteria</taxon>
        <taxon>Bacillati</taxon>
        <taxon>Bacillota</taxon>
        <taxon>Bacilli</taxon>
        <taxon>Lactobacillales</taxon>
        <taxon>Streptococcaceae</taxon>
        <taxon>Streptococcus</taxon>
        <taxon>Streptococcus anginosus group</taxon>
    </lineage>
</organism>
<reference evidence="2 3" key="1">
    <citation type="submission" date="2010-11" db="EMBL/GenBank/DDBJ databases">
        <authorList>
            <person name="Weinstock G."/>
            <person name="Sodergren E."/>
            <person name="Clifton S."/>
            <person name="Fulton L."/>
            <person name="Fulton B."/>
            <person name="Courtney L."/>
            <person name="Fronick C."/>
            <person name="Harrison M."/>
            <person name="Strong C."/>
            <person name="Farmer C."/>
            <person name="Delahaunty K."/>
            <person name="Markovic C."/>
            <person name="Hall O."/>
            <person name="Minx P."/>
            <person name="Tomlinson C."/>
            <person name="Mitreva M."/>
            <person name="Hou S."/>
            <person name="Chen J."/>
            <person name="Wollam A."/>
            <person name="Pepin K.H."/>
            <person name="Johnson M."/>
            <person name="Bhonagiri V."/>
            <person name="Zhang X."/>
            <person name="Suruliraj S."/>
            <person name="Warren W."/>
            <person name="Chinwalla A."/>
            <person name="Mardis E.R."/>
            <person name="Wilson R.K."/>
        </authorList>
    </citation>
    <scope>NUCLEOTIDE SEQUENCE [LARGE SCALE GENOMIC DNA]</scope>
    <source>
        <strain evidence="2 3">F0211</strain>
    </source>
</reference>
<gene>
    <name evidence="2" type="ORF">HMPREF0813_01538</name>
</gene>
<keyword evidence="1" id="KW-0812">Transmembrane</keyword>
<evidence type="ECO:0000313" key="2">
    <source>
        <dbReference type="EMBL" id="EFU21865.1"/>
    </source>
</evidence>
<comment type="caution">
    <text evidence="2">The sequence shown here is derived from an EMBL/GenBank/DDBJ whole genome shotgun (WGS) entry which is preliminary data.</text>
</comment>
<feature type="transmembrane region" description="Helical" evidence="1">
    <location>
        <begin position="26"/>
        <end position="44"/>
    </location>
</feature>
<dbReference type="AlphaFoldDB" id="E6J2P8"/>
<name>E6J2P8_STRAP</name>
<evidence type="ECO:0000313" key="3">
    <source>
        <dbReference type="Proteomes" id="UP000002973"/>
    </source>
</evidence>
<accession>E6J2P8</accession>